<dbReference type="EMBL" id="MU277197">
    <property type="protein sequence ID" value="KAI0064814.1"/>
    <property type="molecule type" value="Genomic_DNA"/>
</dbReference>
<proteinExistence type="predicted"/>
<name>A0ACB8T8K7_9AGAM</name>
<gene>
    <name evidence="1" type="ORF">BV25DRAFT_1836664</name>
</gene>
<keyword evidence="2" id="KW-1185">Reference proteome</keyword>
<protein>
    <submittedName>
        <fullName evidence="1">Uncharacterized protein</fullName>
    </submittedName>
</protein>
<dbReference type="Proteomes" id="UP000814140">
    <property type="component" value="Unassembled WGS sequence"/>
</dbReference>
<organism evidence="1 2">
    <name type="scientific">Artomyces pyxidatus</name>
    <dbReference type="NCBI Taxonomy" id="48021"/>
    <lineage>
        <taxon>Eukaryota</taxon>
        <taxon>Fungi</taxon>
        <taxon>Dikarya</taxon>
        <taxon>Basidiomycota</taxon>
        <taxon>Agaricomycotina</taxon>
        <taxon>Agaricomycetes</taxon>
        <taxon>Russulales</taxon>
        <taxon>Auriscalpiaceae</taxon>
        <taxon>Artomyces</taxon>
    </lineage>
</organism>
<reference evidence="1" key="2">
    <citation type="journal article" date="2022" name="New Phytol.">
        <title>Evolutionary transition to the ectomycorrhizal habit in the genomes of a hyperdiverse lineage of mushroom-forming fungi.</title>
        <authorList>
            <person name="Looney B."/>
            <person name="Miyauchi S."/>
            <person name="Morin E."/>
            <person name="Drula E."/>
            <person name="Courty P.E."/>
            <person name="Kohler A."/>
            <person name="Kuo A."/>
            <person name="LaButti K."/>
            <person name="Pangilinan J."/>
            <person name="Lipzen A."/>
            <person name="Riley R."/>
            <person name="Andreopoulos W."/>
            <person name="He G."/>
            <person name="Johnson J."/>
            <person name="Nolan M."/>
            <person name="Tritt A."/>
            <person name="Barry K.W."/>
            <person name="Grigoriev I.V."/>
            <person name="Nagy L.G."/>
            <person name="Hibbett D."/>
            <person name="Henrissat B."/>
            <person name="Matheny P.B."/>
            <person name="Labbe J."/>
            <person name="Martin F.M."/>
        </authorList>
    </citation>
    <scope>NUCLEOTIDE SEQUENCE</scope>
    <source>
        <strain evidence="1">HHB10654</strain>
    </source>
</reference>
<comment type="caution">
    <text evidence="1">The sequence shown here is derived from an EMBL/GenBank/DDBJ whole genome shotgun (WGS) entry which is preliminary data.</text>
</comment>
<evidence type="ECO:0000313" key="1">
    <source>
        <dbReference type="EMBL" id="KAI0064814.1"/>
    </source>
</evidence>
<evidence type="ECO:0000313" key="2">
    <source>
        <dbReference type="Proteomes" id="UP000814140"/>
    </source>
</evidence>
<sequence length="234" mass="26766">MFIQNLPLGTLTVQVEVFRMISSSNNNADTRLSTEQLRWHYAHTPALPITEGTILERVMNQLPDKLVVGRYLGCDDANAYFHLSGNMFLQVPRSHARIPDHFVDRLTKYYPFRSPGRTGYEDIRVALANPFHRLLLCAIRRRTAAILRRHAVLPMELQVQCFRISTPMARRVWTINASPSMKDSELVVVINEWLSSDTDNRLTYAGRNRGESLDYYEMVDLGKIDPLGSSADLD</sequence>
<accession>A0ACB8T8K7</accession>
<reference evidence="1" key="1">
    <citation type="submission" date="2021-03" db="EMBL/GenBank/DDBJ databases">
        <authorList>
            <consortium name="DOE Joint Genome Institute"/>
            <person name="Ahrendt S."/>
            <person name="Looney B.P."/>
            <person name="Miyauchi S."/>
            <person name="Morin E."/>
            <person name="Drula E."/>
            <person name="Courty P.E."/>
            <person name="Chicoki N."/>
            <person name="Fauchery L."/>
            <person name="Kohler A."/>
            <person name="Kuo A."/>
            <person name="Labutti K."/>
            <person name="Pangilinan J."/>
            <person name="Lipzen A."/>
            <person name="Riley R."/>
            <person name="Andreopoulos W."/>
            <person name="He G."/>
            <person name="Johnson J."/>
            <person name="Barry K.W."/>
            <person name="Grigoriev I.V."/>
            <person name="Nagy L."/>
            <person name="Hibbett D."/>
            <person name="Henrissat B."/>
            <person name="Matheny P.B."/>
            <person name="Labbe J."/>
            <person name="Martin F."/>
        </authorList>
    </citation>
    <scope>NUCLEOTIDE SEQUENCE</scope>
    <source>
        <strain evidence="1">HHB10654</strain>
    </source>
</reference>